<feature type="binding site" evidence="6">
    <location>
        <begin position="118"/>
        <end position="125"/>
    </location>
    <ligand>
        <name>ATP</name>
        <dbReference type="ChEBI" id="CHEBI:30616"/>
    </ligand>
</feature>
<evidence type="ECO:0000256" key="4">
    <source>
        <dbReference type="ARBA" id="ARBA00023175"/>
    </source>
</evidence>
<keyword evidence="1 7" id="KW-0493">Microtubule</keyword>
<dbReference type="AlphaFoldDB" id="A0A803N602"/>
<dbReference type="PRINTS" id="PR00380">
    <property type="entry name" value="KINESINHEAVY"/>
</dbReference>
<dbReference type="SMART" id="SM00129">
    <property type="entry name" value="KISc"/>
    <property type="match status" value="1"/>
</dbReference>
<dbReference type="SUPFAM" id="SSF47781">
    <property type="entry name" value="RuvA domain 2-like"/>
    <property type="match status" value="1"/>
</dbReference>
<proteinExistence type="inferred from homology"/>
<feature type="domain" description="Kinesin motor" evidence="8">
    <location>
        <begin position="22"/>
        <end position="350"/>
    </location>
</feature>
<keyword evidence="3 6" id="KW-0067">ATP-binding</keyword>
<dbReference type="InterPro" id="IPR001752">
    <property type="entry name" value="Kinesin_motor_dom"/>
</dbReference>
<dbReference type="Pfam" id="PF00225">
    <property type="entry name" value="Kinesin"/>
    <property type="match status" value="1"/>
</dbReference>
<name>A0A803N602_CHEQI</name>
<dbReference type="GO" id="GO:0005874">
    <property type="term" value="C:microtubule"/>
    <property type="evidence" value="ECO:0007669"/>
    <property type="project" value="UniProtKB-KW"/>
</dbReference>
<evidence type="ECO:0000259" key="8">
    <source>
        <dbReference type="PROSITE" id="PS50067"/>
    </source>
</evidence>
<evidence type="ECO:0000313" key="10">
    <source>
        <dbReference type="Proteomes" id="UP000596660"/>
    </source>
</evidence>
<dbReference type="GO" id="GO:0003777">
    <property type="term" value="F:microtubule motor activity"/>
    <property type="evidence" value="ECO:0007669"/>
    <property type="project" value="InterPro"/>
</dbReference>
<dbReference type="PANTHER" id="PTHR47969:SF9">
    <property type="entry name" value="KINESIN-LIKE PROTEIN"/>
    <property type="match status" value="1"/>
</dbReference>
<dbReference type="FunFam" id="3.40.850.10:FF:000087">
    <property type="entry name" value="Kinesin-like protein"/>
    <property type="match status" value="1"/>
</dbReference>
<dbReference type="InterPro" id="IPR027417">
    <property type="entry name" value="P-loop_NTPase"/>
</dbReference>
<dbReference type="Proteomes" id="UP000596660">
    <property type="component" value="Unplaced"/>
</dbReference>
<keyword evidence="2 6" id="KW-0547">Nucleotide-binding</keyword>
<dbReference type="InterPro" id="IPR019821">
    <property type="entry name" value="Kinesin_motor_CS"/>
</dbReference>
<keyword evidence="4 6" id="KW-0505">Motor protein</keyword>
<dbReference type="PROSITE" id="PS00411">
    <property type="entry name" value="KINESIN_MOTOR_1"/>
    <property type="match status" value="1"/>
</dbReference>
<dbReference type="EnsemblPlants" id="AUR62041025-RA">
    <property type="protein sequence ID" value="AUR62041025-RA:cds"/>
    <property type="gene ID" value="AUR62041025"/>
</dbReference>
<evidence type="ECO:0000256" key="7">
    <source>
        <dbReference type="RuleBase" id="RU000394"/>
    </source>
</evidence>
<dbReference type="FunFam" id="1.10.150.280:FF:000003">
    <property type="entry name" value="Kinesin-like protein KIN-10C"/>
    <property type="match status" value="1"/>
</dbReference>
<protein>
    <recommendedName>
        <fullName evidence="7">Kinesin-like protein</fullName>
    </recommendedName>
</protein>
<dbReference type="Gramene" id="AUR62041025-RA">
    <property type="protein sequence ID" value="AUR62041025-RA:cds"/>
    <property type="gene ID" value="AUR62041025"/>
</dbReference>
<evidence type="ECO:0000256" key="5">
    <source>
        <dbReference type="ARBA" id="ARBA00061615"/>
    </source>
</evidence>
<evidence type="ECO:0000256" key="2">
    <source>
        <dbReference type="ARBA" id="ARBA00022741"/>
    </source>
</evidence>
<accession>A0A803N602</accession>
<sequence>MASNLKPFTPAKSAKSSTKVSKVRVIVRVRPFLSHEIASISKDSVPCVSTLTDNGGLDFDHEVSIHLKDQETSRQEWYKLDGFFGEEHDNVVRIFEKEVKPLIPGIFHGCNATVFAYGATGSGKTYTMQGTDVKPGLMLLAMSTVLSMCQATGNFVEISYYEVYLDKCYDLLELKENEISVLDDKEGQTHLRGLSRVFVTSMSEFHDVFARGIQRRKVAHTGLNDVSSRSHGVLVITVSKPSDQGLETSITGKLNLIDLAGNEDNRRSGNEGTRLQESAKINQSLFALSNVIYALNNNKPRVPYRETKLTRILQDSLGGTSRALMVACLNPGAYQEAAHTVSLAARSRDVSNVISKAQKQETPKVKIDMEKKLQSWLESKGKVKSSQRKIAFGSPIFHKSPGSISSIKKQAVPHSSSKAKVANQGVTVKDSFLSVPQWKLFSPEASSESCKVDVSIPYENFTSNSFYMFSSSSLHVQKEARLEPVFSNWIGIYFIHTSAQLLQSVCVQELEGLKDLSLNETEVLTVLEDRQFNNKSTPQKFEDSHCVFYKLKDPVAEDSLHQSMMNSTSFESTTCLPDELLEDDEWENIRAGNLTQSPLNRPKIMACQSPLRKALSLVDSNITRLPVEEVSSRDNVLSLLFESSAPKTPFVVTRDKFQDFGTPLDKFNARSSNMKSYLAQEYIDFLNTATREELVELKGIGVKRAEYIIELRESSALKSLNDLEKIGLSSKQVQQMFSKAAKDIFA</sequence>
<dbReference type="SUPFAM" id="SSF52540">
    <property type="entry name" value="P-loop containing nucleoside triphosphate hydrolases"/>
    <property type="match status" value="1"/>
</dbReference>
<dbReference type="GO" id="GO:0005524">
    <property type="term" value="F:ATP binding"/>
    <property type="evidence" value="ECO:0007669"/>
    <property type="project" value="UniProtKB-UniRule"/>
</dbReference>
<dbReference type="Gene3D" id="1.10.150.280">
    <property type="entry name" value="AF1531-like domain"/>
    <property type="match status" value="1"/>
</dbReference>
<evidence type="ECO:0000313" key="9">
    <source>
        <dbReference type="EnsemblPlants" id="AUR62041025-RA:cds"/>
    </source>
</evidence>
<dbReference type="PANTHER" id="PTHR47969">
    <property type="entry name" value="CHROMOSOME-ASSOCIATED KINESIN KIF4A-RELATED"/>
    <property type="match status" value="1"/>
</dbReference>
<keyword evidence="10" id="KW-1185">Reference proteome</keyword>
<evidence type="ECO:0000256" key="1">
    <source>
        <dbReference type="ARBA" id="ARBA00022701"/>
    </source>
</evidence>
<organism evidence="9 10">
    <name type="scientific">Chenopodium quinoa</name>
    <name type="common">Quinoa</name>
    <dbReference type="NCBI Taxonomy" id="63459"/>
    <lineage>
        <taxon>Eukaryota</taxon>
        <taxon>Viridiplantae</taxon>
        <taxon>Streptophyta</taxon>
        <taxon>Embryophyta</taxon>
        <taxon>Tracheophyta</taxon>
        <taxon>Spermatophyta</taxon>
        <taxon>Magnoliopsida</taxon>
        <taxon>eudicotyledons</taxon>
        <taxon>Gunneridae</taxon>
        <taxon>Pentapetalae</taxon>
        <taxon>Caryophyllales</taxon>
        <taxon>Chenopodiaceae</taxon>
        <taxon>Chenopodioideae</taxon>
        <taxon>Atripliceae</taxon>
        <taxon>Chenopodium</taxon>
    </lineage>
</organism>
<dbReference type="GO" id="GO:0005875">
    <property type="term" value="C:microtubule associated complex"/>
    <property type="evidence" value="ECO:0007669"/>
    <property type="project" value="TreeGrafter"/>
</dbReference>
<dbReference type="PROSITE" id="PS50067">
    <property type="entry name" value="KINESIN_MOTOR_2"/>
    <property type="match status" value="1"/>
</dbReference>
<dbReference type="OMA" id="SNEVAIW"/>
<dbReference type="InterPro" id="IPR027640">
    <property type="entry name" value="Kinesin-like_fam"/>
</dbReference>
<dbReference type="Gene3D" id="3.40.850.10">
    <property type="entry name" value="Kinesin motor domain"/>
    <property type="match status" value="1"/>
</dbReference>
<reference evidence="9" key="2">
    <citation type="submission" date="2021-03" db="UniProtKB">
        <authorList>
            <consortium name="EnsemblPlants"/>
        </authorList>
    </citation>
    <scope>IDENTIFICATION</scope>
</reference>
<evidence type="ECO:0000256" key="3">
    <source>
        <dbReference type="ARBA" id="ARBA00022840"/>
    </source>
</evidence>
<dbReference type="Pfam" id="PF12836">
    <property type="entry name" value="HHH_3"/>
    <property type="match status" value="1"/>
</dbReference>
<dbReference type="InterPro" id="IPR036961">
    <property type="entry name" value="Kinesin_motor_dom_sf"/>
</dbReference>
<dbReference type="GO" id="GO:0007018">
    <property type="term" value="P:microtubule-based movement"/>
    <property type="evidence" value="ECO:0007669"/>
    <property type="project" value="InterPro"/>
</dbReference>
<dbReference type="GO" id="GO:0051231">
    <property type="term" value="P:spindle elongation"/>
    <property type="evidence" value="ECO:0007669"/>
    <property type="project" value="TreeGrafter"/>
</dbReference>
<comment type="similarity">
    <text evidence="5">Belongs to the TRAFAC class myosin-kinesin ATPase superfamily. Kinesin family. KIN-10 subfamily.</text>
</comment>
<evidence type="ECO:0000256" key="6">
    <source>
        <dbReference type="PROSITE-ProRule" id="PRU00283"/>
    </source>
</evidence>
<reference evidence="9" key="1">
    <citation type="journal article" date="2017" name="Nature">
        <title>The genome of Chenopodium quinoa.</title>
        <authorList>
            <person name="Jarvis D.E."/>
            <person name="Ho Y.S."/>
            <person name="Lightfoot D.J."/>
            <person name="Schmoeckel S.M."/>
            <person name="Li B."/>
            <person name="Borm T.J.A."/>
            <person name="Ohyanagi H."/>
            <person name="Mineta K."/>
            <person name="Michell C.T."/>
            <person name="Saber N."/>
            <person name="Kharbatia N.M."/>
            <person name="Rupper R.R."/>
            <person name="Sharp A.R."/>
            <person name="Dally N."/>
            <person name="Boughton B.A."/>
            <person name="Woo Y.H."/>
            <person name="Gao G."/>
            <person name="Schijlen E.G.W.M."/>
            <person name="Guo X."/>
            <person name="Momin A.A."/>
            <person name="Negrao S."/>
            <person name="Al-Babili S."/>
            <person name="Gehring C."/>
            <person name="Roessner U."/>
            <person name="Jung C."/>
            <person name="Murphy K."/>
            <person name="Arold S.T."/>
            <person name="Gojobori T."/>
            <person name="van der Linden C.G."/>
            <person name="van Loo E.N."/>
            <person name="Jellen E.N."/>
            <person name="Maughan P.J."/>
            <person name="Tester M."/>
        </authorList>
    </citation>
    <scope>NUCLEOTIDE SEQUENCE [LARGE SCALE GENOMIC DNA]</scope>
    <source>
        <strain evidence="9">cv. PI 614886</strain>
    </source>
</reference>
<dbReference type="GO" id="GO:0007052">
    <property type="term" value="P:mitotic spindle organization"/>
    <property type="evidence" value="ECO:0007669"/>
    <property type="project" value="TreeGrafter"/>
</dbReference>
<dbReference type="GO" id="GO:0008017">
    <property type="term" value="F:microtubule binding"/>
    <property type="evidence" value="ECO:0007669"/>
    <property type="project" value="InterPro"/>
</dbReference>
<dbReference type="InterPro" id="IPR010994">
    <property type="entry name" value="RuvA_2-like"/>
</dbReference>